<evidence type="ECO:0000313" key="1">
    <source>
        <dbReference type="EMBL" id="CAA7410278.1"/>
    </source>
</evidence>
<protein>
    <submittedName>
        <fullName evidence="1">Uncharacterized protein</fullName>
    </submittedName>
</protein>
<name>A0A7I8LLY8_SPIIN</name>
<accession>A0A7I8LLY8</accession>
<dbReference type="AlphaFoldDB" id="A0A7I8LLY8"/>
<organism evidence="1 2">
    <name type="scientific">Spirodela intermedia</name>
    <name type="common">Intermediate duckweed</name>
    <dbReference type="NCBI Taxonomy" id="51605"/>
    <lineage>
        <taxon>Eukaryota</taxon>
        <taxon>Viridiplantae</taxon>
        <taxon>Streptophyta</taxon>
        <taxon>Embryophyta</taxon>
        <taxon>Tracheophyta</taxon>
        <taxon>Spermatophyta</taxon>
        <taxon>Magnoliopsida</taxon>
        <taxon>Liliopsida</taxon>
        <taxon>Araceae</taxon>
        <taxon>Lemnoideae</taxon>
        <taxon>Spirodela</taxon>
    </lineage>
</organism>
<dbReference type="EMBL" id="LR746280">
    <property type="protein sequence ID" value="CAA7410278.1"/>
    <property type="molecule type" value="Genomic_DNA"/>
</dbReference>
<sequence length="68" mass="7800">MELRGEEALSHFLKQKPEIELNSTLPLVNLFPSMHSPRPTVQSSAVQANLWDLKKMKKTKQSKDRLTP</sequence>
<evidence type="ECO:0000313" key="2">
    <source>
        <dbReference type="Proteomes" id="UP000663760"/>
    </source>
</evidence>
<gene>
    <name evidence="1" type="ORF">SI8410_17020956</name>
</gene>
<dbReference type="Proteomes" id="UP000663760">
    <property type="component" value="Chromosome 17"/>
</dbReference>
<proteinExistence type="predicted"/>
<reference evidence="1" key="1">
    <citation type="submission" date="2020-02" db="EMBL/GenBank/DDBJ databases">
        <authorList>
            <person name="Scholz U."/>
            <person name="Mascher M."/>
            <person name="Fiebig A."/>
        </authorList>
    </citation>
    <scope>NUCLEOTIDE SEQUENCE</scope>
</reference>
<keyword evidence="2" id="KW-1185">Reference proteome</keyword>